<dbReference type="InterPro" id="IPR001638">
    <property type="entry name" value="Solute-binding_3/MltF_N"/>
</dbReference>
<comment type="caution">
    <text evidence="4">The sequence shown here is derived from an EMBL/GenBank/DDBJ whole genome shotgun (WGS) entry which is preliminary data.</text>
</comment>
<dbReference type="Proteomes" id="UP001161389">
    <property type="component" value="Unassembled WGS sequence"/>
</dbReference>
<dbReference type="AlphaFoldDB" id="A0AA37SDC7"/>
<dbReference type="PANTHER" id="PTHR35936:SF19">
    <property type="entry name" value="AMINO-ACID-BINDING PROTEIN YXEM-RELATED"/>
    <property type="match status" value="1"/>
</dbReference>
<accession>A0AA37SDC7</accession>
<dbReference type="EMBL" id="BSNM01000015">
    <property type="protein sequence ID" value="GLQ32298.1"/>
    <property type="molecule type" value="Genomic_DNA"/>
</dbReference>
<feature type="domain" description="Solute-binding protein family 3/N-terminal" evidence="3">
    <location>
        <begin position="28"/>
        <end position="244"/>
    </location>
</feature>
<name>A0AA37SDC7_9GAMM</name>
<gene>
    <name evidence="4" type="ORF">GCM10007876_27770</name>
</gene>
<evidence type="ECO:0000256" key="1">
    <source>
        <dbReference type="ARBA" id="ARBA00010333"/>
    </source>
</evidence>
<dbReference type="Gene3D" id="3.40.190.10">
    <property type="entry name" value="Periplasmic binding protein-like II"/>
    <property type="match status" value="2"/>
</dbReference>
<proteinExistence type="inferred from homology"/>
<dbReference type="PANTHER" id="PTHR35936">
    <property type="entry name" value="MEMBRANE-BOUND LYTIC MUREIN TRANSGLYCOSYLASE F"/>
    <property type="match status" value="1"/>
</dbReference>
<evidence type="ECO:0000256" key="2">
    <source>
        <dbReference type="ARBA" id="ARBA00022729"/>
    </source>
</evidence>
<dbReference type="SUPFAM" id="SSF53850">
    <property type="entry name" value="Periplasmic binding protein-like II"/>
    <property type="match status" value="1"/>
</dbReference>
<organism evidence="4 5">
    <name type="scientific">Litoribrevibacter albus</name>
    <dbReference type="NCBI Taxonomy" id="1473156"/>
    <lineage>
        <taxon>Bacteria</taxon>
        <taxon>Pseudomonadati</taxon>
        <taxon>Pseudomonadota</taxon>
        <taxon>Gammaproteobacteria</taxon>
        <taxon>Oceanospirillales</taxon>
        <taxon>Oceanospirillaceae</taxon>
        <taxon>Litoribrevibacter</taxon>
    </lineage>
</organism>
<keyword evidence="5" id="KW-1185">Reference proteome</keyword>
<protein>
    <submittedName>
        <fullName evidence="4">Polar amino acid ABC transporter</fullName>
    </submittedName>
</protein>
<reference evidence="4" key="1">
    <citation type="journal article" date="2014" name="Int. J. Syst. Evol. Microbiol.">
        <title>Complete genome sequence of Corynebacterium casei LMG S-19264T (=DSM 44701T), isolated from a smear-ripened cheese.</title>
        <authorList>
            <consortium name="US DOE Joint Genome Institute (JGI-PGF)"/>
            <person name="Walter F."/>
            <person name="Albersmeier A."/>
            <person name="Kalinowski J."/>
            <person name="Ruckert C."/>
        </authorList>
    </citation>
    <scope>NUCLEOTIDE SEQUENCE</scope>
    <source>
        <strain evidence="4">NBRC 110071</strain>
    </source>
</reference>
<keyword evidence="2" id="KW-0732">Signal</keyword>
<evidence type="ECO:0000259" key="3">
    <source>
        <dbReference type="Pfam" id="PF00497"/>
    </source>
</evidence>
<comment type="similarity">
    <text evidence="1">Belongs to the bacterial solute-binding protein 3 family.</text>
</comment>
<evidence type="ECO:0000313" key="4">
    <source>
        <dbReference type="EMBL" id="GLQ32298.1"/>
    </source>
</evidence>
<sequence>MSRLQRSLAGIAVVLSISSPNLQADNLKLAVGLALPPYVISETNSGMELDVVREALKLVGHTAEAVYLPFGRVPPAVTNGDVDAALTVNESSGLDGVKYSDSHITYQNVAVSLAVNNFSINQISDLSGHSIIAFQDATKYLGDAYASMAGANKRYSEKAKQSKQITMLFAERVDCVVMDINIFKFFKAAETQVKTDRKVVVHEIFEPSNYKVGFRKQTHRDDFNKGLAQLKASGRYVEILRKYVQ</sequence>
<reference evidence="4" key="2">
    <citation type="submission" date="2023-01" db="EMBL/GenBank/DDBJ databases">
        <title>Draft genome sequence of Litoribrevibacter albus strain NBRC 110071.</title>
        <authorList>
            <person name="Sun Q."/>
            <person name="Mori K."/>
        </authorList>
    </citation>
    <scope>NUCLEOTIDE SEQUENCE</scope>
    <source>
        <strain evidence="4">NBRC 110071</strain>
    </source>
</reference>
<evidence type="ECO:0000313" key="5">
    <source>
        <dbReference type="Proteomes" id="UP001161389"/>
    </source>
</evidence>
<dbReference type="Pfam" id="PF00497">
    <property type="entry name" value="SBP_bac_3"/>
    <property type="match status" value="1"/>
</dbReference>
<dbReference type="RefSeq" id="WP_284382248.1">
    <property type="nucleotide sequence ID" value="NZ_BSNM01000015.1"/>
</dbReference>